<comment type="caution">
    <text evidence="2">The sequence shown here is derived from an EMBL/GenBank/DDBJ whole genome shotgun (WGS) entry which is preliminary data.</text>
</comment>
<accession>A0A8H9QZ03</accession>
<evidence type="ECO:0000313" key="2">
    <source>
        <dbReference type="EMBL" id="HAT4308669.1"/>
    </source>
</evidence>
<evidence type="ECO:0000256" key="1">
    <source>
        <dbReference type="SAM" id="Phobius"/>
    </source>
</evidence>
<feature type="transmembrane region" description="Helical" evidence="1">
    <location>
        <begin position="63"/>
        <end position="80"/>
    </location>
</feature>
<protein>
    <submittedName>
        <fullName evidence="2">ABC transporter permease</fullName>
    </submittedName>
</protein>
<feature type="transmembrane region" description="Helical" evidence="1">
    <location>
        <begin position="274"/>
        <end position="297"/>
    </location>
</feature>
<sequence>MESLFNSLILGKYKSRGIRGIIVLGIAYFFLMGNYNMIRYFFQARQVNLDISIINKCFSMGNIDKFLLFLFLVWSVGFLFEDKEKELNENLAVGDKNTKKYFFSKVILIYGVSLIPMLINIFIKLIFYIPYRNAFSLDKLIISFLYFITLGLLFTSIIFIMNLIVKDRMFAGIFPIFFMEGLILIFSVSELLISDKLIWVRNFLSFIGEKVLLIFNLLNLDFDTNSFSLGRQVIFIIILVLISVLLIYLSRLILKIMNFKYLDRPYFFEIPRYFIYIFMSILIGFVFVHAVGYLIIMFIPSVSYVKGTFIVNIASLISMVLLFVFLEILYRRRILNKDLIEDNIEVCNEIQPCIGDYIEFDETTGFLDNKTIDKEENFNNSL</sequence>
<feature type="transmembrane region" description="Helical" evidence="1">
    <location>
        <begin position="140"/>
        <end position="164"/>
    </location>
</feature>
<gene>
    <name evidence="2" type="ORF">I9080_002507</name>
</gene>
<feature type="transmembrane region" description="Helical" evidence="1">
    <location>
        <begin position="20"/>
        <end position="42"/>
    </location>
</feature>
<reference evidence="2" key="1">
    <citation type="journal article" date="2018" name="Genome Biol.">
        <title>SKESA: strategic k-mer extension for scrupulous assemblies.</title>
        <authorList>
            <person name="Souvorov A."/>
            <person name="Agarwala R."/>
            <person name="Lipman D.J."/>
        </authorList>
    </citation>
    <scope>NUCLEOTIDE SEQUENCE</scope>
    <source>
        <strain evidence="2">C8</strain>
    </source>
</reference>
<keyword evidence="1" id="KW-1133">Transmembrane helix</keyword>
<evidence type="ECO:0000313" key="3">
    <source>
        <dbReference type="Proteomes" id="UP000859547"/>
    </source>
</evidence>
<proteinExistence type="predicted"/>
<name>A0A8H9QZ03_CLOPF</name>
<feature type="transmembrane region" description="Helical" evidence="1">
    <location>
        <begin position="107"/>
        <end position="128"/>
    </location>
</feature>
<feature type="transmembrane region" description="Helical" evidence="1">
    <location>
        <begin position="232"/>
        <end position="254"/>
    </location>
</feature>
<reference evidence="2" key="2">
    <citation type="submission" date="2020-07" db="EMBL/GenBank/DDBJ databases">
        <authorList>
            <consortium name="NCBI Pathogen Detection Project"/>
        </authorList>
    </citation>
    <scope>NUCLEOTIDE SEQUENCE</scope>
    <source>
        <strain evidence="2">C8</strain>
    </source>
</reference>
<feature type="transmembrane region" description="Helical" evidence="1">
    <location>
        <begin position="309"/>
        <end position="330"/>
    </location>
</feature>
<keyword evidence="1" id="KW-0472">Membrane</keyword>
<dbReference type="EMBL" id="DACTCB010000015">
    <property type="protein sequence ID" value="HAT4308669.1"/>
    <property type="molecule type" value="Genomic_DNA"/>
</dbReference>
<keyword evidence="1" id="KW-0812">Transmembrane</keyword>
<organism evidence="2 3">
    <name type="scientific">Clostridium perfringens</name>
    <dbReference type="NCBI Taxonomy" id="1502"/>
    <lineage>
        <taxon>Bacteria</taxon>
        <taxon>Bacillati</taxon>
        <taxon>Bacillota</taxon>
        <taxon>Clostridia</taxon>
        <taxon>Eubacteriales</taxon>
        <taxon>Clostridiaceae</taxon>
        <taxon>Clostridium</taxon>
    </lineage>
</organism>
<dbReference type="Proteomes" id="UP000859547">
    <property type="component" value="Unassembled WGS sequence"/>
</dbReference>
<dbReference type="AlphaFoldDB" id="A0A8H9QZ03"/>
<feature type="transmembrane region" description="Helical" evidence="1">
    <location>
        <begin position="200"/>
        <end position="220"/>
    </location>
</feature>
<feature type="transmembrane region" description="Helical" evidence="1">
    <location>
        <begin position="170"/>
        <end position="193"/>
    </location>
</feature>